<protein>
    <submittedName>
        <fullName evidence="1">Unnamed protein product</fullName>
    </submittedName>
</protein>
<proteinExistence type="predicted"/>
<dbReference type="AlphaFoldDB" id="A0A9W6XX60"/>
<accession>A0A9W6XX60</accession>
<organism evidence="1 2">
    <name type="scientific">Phytophthora fragariaefolia</name>
    <dbReference type="NCBI Taxonomy" id="1490495"/>
    <lineage>
        <taxon>Eukaryota</taxon>
        <taxon>Sar</taxon>
        <taxon>Stramenopiles</taxon>
        <taxon>Oomycota</taxon>
        <taxon>Peronosporomycetes</taxon>
        <taxon>Peronosporales</taxon>
        <taxon>Peronosporaceae</taxon>
        <taxon>Phytophthora</taxon>
    </lineage>
</organism>
<reference evidence="1" key="1">
    <citation type="submission" date="2023-04" db="EMBL/GenBank/DDBJ databases">
        <title>Phytophthora fragariaefolia NBRC 109709.</title>
        <authorList>
            <person name="Ichikawa N."/>
            <person name="Sato H."/>
            <person name="Tonouchi N."/>
        </authorList>
    </citation>
    <scope>NUCLEOTIDE SEQUENCE</scope>
    <source>
        <strain evidence="1">NBRC 109709</strain>
    </source>
</reference>
<comment type="caution">
    <text evidence="1">The sequence shown here is derived from an EMBL/GenBank/DDBJ whole genome shotgun (WGS) entry which is preliminary data.</text>
</comment>
<evidence type="ECO:0000313" key="1">
    <source>
        <dbReference type="EMBL" id="GMF46907.1"/>
    </source>
</evidence>
<gene>
    <name evidence="1" type="ORF">Pfra01_001746900</name>
</gene>
<name>A0A9W6XX60_9STRA</name>
<dbReference type="OrthoDB" id="8170117at2759"/>
<dbReference type="EMBL" id="BSXT01002054">
    <property type="protein sequence ID" value="GMF46907.1"/>
    <property type="molecule type" value="Genomic_DNA"/>
</dbReference>
<keyword evidence="2" id="KW-1185">Reference proteome</keyword>
<evidence type="ECO:0000313" key="2">
    <source>
        <dbReference type="Proteomes" id="UP001165121"/>
    </source>
</evidence>
<sequence>MATFVLGNAAAGSALDKLERAAGTMNNLFNRNKTFRPQKNHSRGTKRYDLHKQAQATLGKYVVLKL</sequence>
<dbReference type="Proteomes" id="UP001165121">
    <property type="component" value="Unassembled WGS sequence"/>
</dbReference>